<comment type="caution">
    <text evidence="4">The sequence shown here is derived from an EMBL/GenBank/DDBJ whole genome shotgun (WGS) entry which is preliminary data.</text>
</comment>
<dbReference type="InterPro" id="IPR036249">
    <property type="entry name" value="Thioredoxin-like_sf"/>
</dbReference>
<dbReference type="RefSeq" id="WP_135154553.1">
    <property type="nucleotide sequence ID" value="NZ_SOMN01000056.1"/>
</dbReference>
<dbReference type="InterPro" id="IPR000866">
    <property type="entry name" value="AhpC/TSA"/>
</dbReference>
<evidence type="ECO:0000259" key="3">
    <source>
        <dbReference type="PROSITE" id="PS51352"/>
    </source>
</evidence>
<dbReference type="InterPro" id="IPR050553">
    <property type="entry name" value="Thioredoxin_ResA/DsbE_sf"/>
</dbReference>
<dbReference type="SUPFAM" id="SSF52833">
    <property type="entry name" value="Thioredoxin-like"/>
    <property type="match status" value="1"/>
</dbReference>
<dbReference type="GO" id="GO:0016491">
    <property type="term" value="F:oxidoreductase activity"/>
    <property type="evidence" value="ECO:0007669"/>
    <property type="project" value="InterPro"/>
</dbReference>
<reference evidence="4 5" key="1">
    <citation type="submission" date="2019-03" db="EMBL/GenBank/DDBJ databases">
        <title>Cohnella endophytica sp. nov., a novel endophytic bacterium isolated from bark of Sonneratia apetala.</title>
        <authorList>
            <person name="Tuo L."/>
        </authorList>
    </citation>
    <scope>NUCLEOTIDE SEQUENCE [LARGE SCALE GENOMIC DNA]</scope>
    <source>
        <strain evidence="4 5">CCTCC AB 208254</strain>
    </source>
</reference>
<dbReference type="PANTHER" id="PTHR42852:SF13">
    <property type="entry name" value="PROTEIN DIPZ"/>
    <property type="match status" value="1"/>
</dbReference>
<dbReference type="Pfam" id="PF00578">
    <property type="entry name" value="AhpC-TSA"/>
    <property type="match status" value="1"/>
</dbReference>
<organism evidence="4 5">
    <name type="scientific">Cohnella luojiensis</name>
    <dbReference type="NCBI Taxonomy" id="652876"/>
    <lineage>
        <taxon>Bacteria</taxon>
        <taxon>Bacillati</taxon>
        <taxon>Bacillota</taxon>
        <taxon>Bacilli</taxon>
        <taxon>Bacillales</taxon>
        <taxon>Paenibacillaceae</taxon>
        <taxon>Cohnella</taxon>
    </lineage>
</organism>
<evidence type="ECO:0000313" key="5">
    <source>
        <dbReference type="Proteomes" id="UP000297900"/>
    </source>
</evidence>
<dbReference type="EMBL" id="SOMN01000056">
    <property type="protein sequence ID" value="TFE19567.1"/>
    <property type="molecule type" value="Genomic_DNA"/>
</dbReference>
<evidence type="ECO:0000313" key="4">
    <source>
        <dbReference type="EMBL" id="TFE19567.1"/>
    </source>
</evidence>
<keyword evidence="5" id="KW-1185">Reference proteome</keyword>
<dbReference type="Gene3D" id="3.40.30.10">
    <property type="entry name" value="Glutaredoxin"/>
    <property type="match status" value="1"/>
</dbReference>
<dbReference type="PROSITE" id="PS51352">
    <property type="entry name" value="THIOREDOXIN_2"/>
    <property type="match status" value="1"/>
</dbReference>
<dbReference type="PANTHER" id="PTHR42852">
    <property type="entry name" value="THIOL:DISULFIDE INTERCHANGE PROTEIN DSBE"/>
    <property type="match status" value="1"/>
</dbReference>
<dbReference type="AlphaFoldDB" id="A0A4Y8LQW1"/>
<dbReference type="CDD" id="cd02966">
    <property type="entry name" value="TlpA_like_family"/>
    <property type="match status" value="1"/>
</dbReference>
<gene>
    <name evidence="4" type="ORF">E2980_22835</name>
</gene>
<dbReference type="OrthoDB" id="9809746at2"/>
<sequence>MRKIQVISTCMILIFAICIIAYVVLEKKTSSSDDKSVISTENEKTLSMNTENIVLKDLITSNKTSINFSEKPTALLFFTSWCPYCNEDAPKIVELQNKYKDNMNVFGINLIYRDDIDEVRSYVKNYKIEYPVLLDETGDIYEKYGGSGFPALYFFNSKGELIDQIIGSSDIEYIESSFINLQEKFNL</sequence>
<feature type="domain" description="Thioredoxin" evidence="3">
    <location>
        <begin position="26"/>
        <end position="184"/>
    </location>
</feature>
<name>A0A4Y8LQW1_9BACL</name>
<protein>
    <submittedName>
        <fullName evidence="4">TlpA family protein disulfide reductase</fullName>
    </submittedName>
</protein>
<feature type="transmembrane region" description="Helical" evidence="2">
    <location>
        <begin position="6"/>
        <end position="25"/>
    </location>
</feature>
<keyword evidence="1" id="KW-1015">Disulfide bond</keyword>
<keyword evidence="2" id="KW-1133">Transmembrane helix</keyword>
<keyword evidence="2" id="KW-0472">Membrane</keyword>
<dbReference type="InterPro" id="IPR013766">
    <property type="entry name" value="Thioredoxin_domain"/>
</dbReference>
<dbReference type="GO" id="GO:0016209">
    <property type="term" value="F:antioxidant activity"/>
    <property type="evidence" value="ECO:0007669"/>
    <property type="project" value="InterPro"/>
</dbReference>
<keyword evidence="2" id="KW-0812">Transmembrane</keyword>
<dbReference type="Proteomes" id="UP000297900">
    <property type="component" value="Unassembled WGS sequence"/>
</dbReference>
<proteinExistence type="predicted"/>
<evidence type="ECO:0000256" key="1">
    <source>
        <dbReference type="ARBA" id="ARBA00023157"/>
    </source>
</evidence>
<accession>A0A4Y8LQW1</accession>
<evidence type="ECO:0000256" key="2">
    <source>
        <dbReference type="SAM" id="Phobius"/>
    </source>
</evidence>